<dbReference type="PANTHER" id="PTHR12526">
    <property type="entry name" value="GLYCOSYLTRANSFERASE"/>
    <property type="match status" value="1"/>
</dbReference>
<accession>X1LHV9</accession>
<protein>
    <submittedName>
        <fullName evidence="1">Uncharacterized protein</fullName>
    </submittedName>
</protein>
<dbReference type="EMBL" id="BARV01019561">
    <property type="protein sequence ID" value="GAI18698.1"/>
    <property type="molecule type" value="Genomic_DNA"/>
</dbReference>
<evidence type="ECO:0000313" key="1">
    <source>
        <dbReference type="EMBL" id="GAI18698.1"/>
    </source>
</evidence>
<organism evidence="1">
    <name type="scientific">marine sediment metagenome</name>
    <dbReference type="NCBI Taxonomy" id="412755"/>
    <lineage>
        <taxon>unclassified sequences</taxon>
        <taxon>metagenomes</taxon>
        <taxon>ecological metagenomes</taxon>
    </lineage>
</organism>
<proteinExistence type="predicted"/>
<comment type="caution">
    <text evidence="1">The sequence shown here is derived from an EMBL/GenBank/DDBJ whole genome shotgun (WGS) entry which is preliminary data.</text>
</comment>
<dbReference type="PANTHER" id="PTHR12526:SF630">
    <property type="entry name" value="GLYCOSYLTRANSFERASE"/>
    <property type="match status" value="1"/>
</dbReference>
<dbReference type="SUPFAM" id="SSF53756">
    <property type="entry name" value="UDP-Glycosyltransferase/glycogen phosphorylase"/>
    <property type="match status" value="1"/>
</dbReference>
<dbReference type="Gene3D" id="3.40.50.2000">
    <property type="entry name" value="Glycogen Phosphorylase B"/>
    <property type="match status" value="1"/>
</dbReference>
<name>X1LHV9_9ZZZZ</name>
<gene>
    <name evidence="1" type="ORF">S06H3_32856</name>
</gene>
<dbReference type="AlphaFoldDB" id="X1LHV9"/>
<feature type="non-terminal residue" evidence="1">
    <location>
        <position position="1"/>
    </location>
</feature>
<reference evidence="1" key="1">
    <citation type="journal article" date="2014" name="Front. Microbiol.">
        <title>High frequency of phylogenetically diverse reductive dehalogenase-homologous genes in deep subseafloor sedimentary metagenomes.</title>
        <authorList>
            <person name="Kawai M."/>
            <person name="Futagami T."/>
            <person name="Toyoda A."/>
            <person name="Takaki Y."/>
            <person name="Nishi S."/>
            <person name="Hori S."/>
            <person name="Arai W."/>
            <person name="Tsubouchi T."/>
            <person name="Morono Y."/>
            <person name="Uchiyama I."/>
            <person name="Ito T."/>
            <person name="Fujiyama A."/>
            <person name="Inagaki F."/>
            <person name="Takami H."/>
        </authorList>
    </citation>
    <scope>NUCLEOTIDE SEQUENCE</scope>
    <source>
        <strain evidence="1">Expedition CK06-06</strain>
    </source>
</reference>
<sequence length="196" mass="22761">FKILSKKYDDIELVIGCKVPNWIKKKYRKLKGLIFLENPPIPRGDFFSLYAKSDILLQPSLTYEYMTFLESMAFGLPIVTMDGFGNSEFVKHGKNGFLVDPPEDIPKVIVNPSKFPPVAPTETSQYEIFRKYRKNKGEVNSRVVEDMVKYCYILIENEALRRKMGRGGRKRIEGGDLSIQVRNRKLKKIYEEAIKR</sequence>
<dbReference type="Pfam" id="PF13692">
    <property type="entry name" value="Glyco_trans_1_4"/>
    <property type="match status" value="1"/>
</dbReference>